<feature type="chain" id="PRO_5024413664" description="Lipoprotein" evidence="1">
    <location>
        <begin position="21"/>
        <end position="170"/>
    </location>
</feature>
<dbReference type="EMBL" id="VANR01000002">
    <property type="protein sequence ID" value="TMM31101.1"/>
    <property type="molecule type" value="Genomic_DNA"/>
</dbReference>
<proteinExistence type="predicted"/>
<dbReference type="PROSITE" id="PS51257">
    <property type="entry name" value="PROKAR_LIPOPROTEIN"/>
    <property type="match status" value="1"/>
</dbReference>
<name>A0A5S3N6X8_9FLAO</name>
<evidence type="ECO:0000313" key="2">
    <source>
        <dbReference type="EMBL" id="TMM31101.1"/>
    </source>
</evidence>
<organism evidence="2 3">
    <name type="scientific">Polaribacter aestuariivivens</name>
    <dbReference type="NCBI Taxonomy" id="2304626"/>
    <lineage>
        <taxon>Bacteria</taxon>
        <taxon>Pseudomonadati</taxon>
        <taxon>Bacteroidota</taxon>
        <taxon>Flavobacteriia</taxon>
        <taxon>Flavobacteriales</taxon>
        <taxon>Flavobacteriaceae</taxon>
    </lineage>
</organism>
<keyword evidence="3" id="KW-1185">Reference proteome</keyword>
<dbReference type="AlphaFoldDB" id="A0A5S3N6X8"/>
<comment type="caution">
    <text evidence="2">The sequence shown here is derived from an EMBL/GenBank/DDBJ whole genome shotgun (WGS) entry which is preliminary data.</text>
</comment>
<reference evidence="2 3" key="1">
    <citation type="submission" date="2019-05" db="EMBL/GenBank/DDBJ databases">
        <title>Polaribacter aestuariivivens sp. nov., isolated from a tidal flat.</title>
        <authorList>
            <person name="Yoon J.-H."/>
        </authorList>
    </citation>
    <scope>NUCLEOTIDE SEQUENCE [LARGE SCALE GENOMIC DNA]</scope>
    <source>
        <strain evidence="2 3">DBTF-3</strain>
    </source>
</reference>
<gene>
    <name evidence="2" type="ORF">FDT66_03795</name>
</gene>
<dbReference type="Proteomes" id="UP000307140">
    <property type="component" value="Unassembled WGS sequence"/>
</dbReference>
<feature type="signal peptide" evidence="1">
    <location>
        <begin position="1"/>
        <end position="20"/>
    </location>
</feature>
<dbReference type="OrthoDB" id="1357614at2"/>
<evidence type="ECO:0008006" key="4">
    <source>
        <dbReference type="Google" id="ProtNLM"/>
    </source>
</evidence>
<dbReference type="RefSeq" id="WP_138534831.1">
    <property type="nucleotide sequence ID" value="NZ_VANR01000002.1"/>
</dbReference>
<keyword evidence="1" id="KW-0732">Signal</keyword>
<evidence type="ECO:0000313" key="3">
    <source>
        <dbReference type="Proteomes" id="UP000307140"/>
    </source>
</evidence>
<accession>A0A5S3N6X8</accession>
<protein>
    <recommendedName>
        <fullName evidence="4">Lipoprotein</fullName>
    </recommendedName>
</protein>
<sequence length="170" mass="19045">MQKIKSFLFISILASFFSCSSEKDCAKTIIIQNEFTITTTSGSVFYPEITQVVDCSFPEPDIAETIKELPRLSEFSYNVLEFDFTPDTGNNTSRLKYKIELNNTGNKNIKGIPFITTNADGVIVSQANIDNCVELNPDSSCIISYDKEESLDIAIIKNITLQNVEYLVIQ</sequence>
<evidence type="ECO:0000256" key="1">
    <source>
        <dbReference type="SAM" id="SignalP"/>
    </source>
</evidence>